<dbReference type="CDD" id="cd02252">
    <property type="entry name" value="nylC_like"/>
    <property type="match status" value="1"/>
</dbReference>
<dbReference type="EMBL" id="UHFX01000003">
    <property type="protein sequence ID" value="SUO04138.1"/>
    <property type="molecule type" value="Genomic_DNA"/>
</dbReference>
<dbReference type="SUPFAM" id="SSF56266">
    <property type="entry name" value="DmpA/ArgJ-like"/>
    <property type="match status" value="1"/>
</dbReference>
<dbReference type="InterPro" id="IPR016117">
    <property type="entry name" value="ArgJ-like_dom_sf"/>
</dbReference>
<dbReference type="InterPro" id="IPR005321">
    <property type="entry name" value="Peptidase_S58_DmpA"/>
</dbReference>
<dbReference type="Pfam" id="PF03576">
    <property type="entry name" value="Peptidase_S58"/>
    <property type="match status" value="1"/>
</dbReference>
<dbReference type="GeneID" id="77462001"/>
<dbReference type="Proteomes" id="UP000255523">
    <property type="component" value="Unassembled WGS sequence"/>
</dbReference>
<keyword evidence="2" id="KW-0645">Protease</keyword>
<keyword evidence="2" id="KW-0031">Aminopeptidase</keyword>
<dbReference type="OrthoDB" id="9808347at2"/>
<accession>A0A380LJZ2</accession>
<dbReference type="RefSeq" id="WP_022790414.1">
    <property type="nucleotide sequence ID" value="NZ_UHFX01000003.1"/>
</dbReference>
<sequence>MKEILINELTDFKIGHAQDEKGGTGCTVILCEKGAVAGVDVRGGGPATRETDLLNPKNMVEQIHAVTLAGGSAFGLEASCGVMAYLSEHQIGFDMKGIYIPIVSGACLFDCSVADPKAYPTKKMGYQACQNASHELSKQGCIGAGTGASVGKFLGFNKAMKTGLGHAAFQVGDVMVAAIVAVNACGDVYFENSEKPIAGIYDYPNKKRLSTLDIIFENQPIEESCGMNTTIGCILTNAKLTKAQANKIASMAHNGYARTIRPVHTSSDGDTIFAMASQQVEAQPDVVGALAAKAMAKAIENACLYATPLYGLTTYSEICK</sequence>
<protein>
    <submittedName>
        <fullName evidence="2">L-aminopeptidase/D-esterase</fullName>
    </submittedName>
</protein>
<dbReference type="AlphaFoldDB" id="A0A380LJZ2"/>
<evidence type="ECO:0000313" key="2">
    <source>
        <dbReference type="EMBL" id="SUO04138.1"/>
    </source>
</evidence>
<keyword evidence="2" id="KW-0378">Hydrolase</keyword>
<proteinExistence type="inferred from homology"/>
<organism evidence="2 3">
    <name type="scientific">Faecalicoccus pleomorphus</name>
    <dbReference type="NCBI Taxonomy" id="1323"/>
    <lineage>
        <taxon>Bacteria</taxon>
        <taxon>Bacillati</taxon>
        <taxon>Bacillota</taxon>
        <taxon>Erysipelotrichia</taxon>
        <taxon>Erysipelotrichales</taxon>
        <taxon>Erysipelotrichaceae</taxon>
        <taxon>Faecalicoccus</taxon>
    </lineage>
</organism>
<reference evidence="2 3" key="1">
    <citation type="submission" date="2018-06" db="EMBL/GenBank/DDBJ databases">
        <authorList>
            <consortium name="Pathogen Informatics"/>
            <person name="Doyle S."/>
        </authorList>
    </citation>
    <scope>NUCLEOTIDE SEQUENCE [LARGE SCALE GENOMIC DNA]</scope>
    <source>
        <strain evidence="2 3">NCTC11087</strain>
    </source>
</reference>
<evidence type="ECO:0000256" key="1">
    <source>
        <dbReference type="ARBA" id="ARBA00007068"/>
    </source>
</evidence>
<comment type="similarity">
    <text evidence="1">Belongs to the peptidase S58 family.</text>
</comment>
<name>A0A380LJZ2_9FIRM</name>
<dbReference type="PANTHER" id="PTHR36512">
    <property type="entry name" value="D-AMINOPEPTIDASE"/>
    <property type="match status" value="1"/>
</dbReference>
<dbReference type="GO" id="GO:0004177">
    <property type="term" value="F:aminopeptidase activity"/>
    <property type="evidence" value="ECO:0007669"/>
    <property type="project" value="UniProtKB-KW"/>
</dbReference>
<evidence type="ECO:0000313" key="3">
    <source>
        <dbReference type="Proteomes" id="UP000255523"/>
    </source>
</evidence>
<gene>
    <name evidence="2" type="ORF">NCTC11087_01032</name>
</gene>
<dbReference type="PANTHER" id="PTHR36512:SF3">
    <property type="entry name" value="BLR5678 PROTEIN"/>
    <property type="match status" value="1"/>
</dbReference>
<dbReference type="Gene3D" id="3.60.70.12">
    <property type="entry name" value="L-amino peptidase D-ALA esterase/amidase"/>
    <property type="match status" value="1"/>
</dbReference>
<keyword evidence="3" id="KW-1185">Reference proteome</keyword>